<dbReference type="AlphaFoldDB" id="A0A6S6UJ62"/>
<gene>
    <name evidence="3" type="ORF">HELGO_WM52756</name>
</gene>
<name>A0A6S6UJ62_9BACT</name>
<organism evidence="3">
    <name type="scientific">uncultured Aureispira sp</name>
    <dbReference type="NCBI Taxonomy" id="1331704"/>
    <lineage>
        <taxon>Bacteria</taxon>
        <taxon>Pseudomonadati</taxon>
        <taxon>Bacteroidota</taxon>
        <taxon>Saprospiria</taxon>
        <taxon>Saprospirales</taxon>
        <taxon>Saprospiraceae</taxon>
        <taxon>Aureispira</taxon>
        <taxon>environmental samples</taxon>
    </lineage>
</organism>
<proteinExistence type="inferred from homology"/>
<dbReference type="Pfam" id="PF13279">
    <property type="entry name" value="4HBT_2"/>
    <property type="match status" value="1"/>
</dbReference>
<dbReference type="SUPFAM" id="SSF54637">
    <property type="entry name" value="Thioesterase/thiol ester dehydrase-isomerase"/>
    <property type="match status" value="1"/>
</dbReference>
<comment type="similarity">
    <text evidence="1">Belongs to the 4-hydroxybenzoyl-CoA thioesterase family.</text>
</comment>
<dbReference type="GO" id="GO:0047617">
    <property type="term" value="F:fatty acyl-CoA hydrolase activity"/>
    <property type="evidence" value="ECO:0007669"/>
    <property type="project" value="TreeGrafter"/>
</dbReference>
<sequence length="143" mass="16090">MRVKLKNCDQYIFTTSIKTRITDLNYGGHLGNEMMLIFAQQARVDWLNSLGYGELTLAGKGIIMVDAAVLYKSEAHAGDDLTVKVAIDDLTSIGFDLYYKISNRETNREVARVKTGILCFDYTEKKIASIPQEVLHKIKALIQ</sequence>
<evidence type="ECO:0000256" key="2">
    <source>
        <dbReference type="ARBA" id="ARBA00022801"/>
    </source>
</evidence>
<keyword evidence="2" id="KW-0378">Hydrolase</keyword>
<dbReference type="InterPro" id="IPR050563">
    <property type="entry name" value="4-hydroxybenzoyl-CoA_TE"/>
</dbReference>
<dbReference type="InterPro" id="IPR029069">
    <property type="entry name" value="HotDog_dom_sf"/>
</dbReference>
<dbReference type="CDD" id="cd00586">
    <property type="entry name" value="4HBT"/>
    <property type="match status" value="1"/>
</dbReference>
<dbReference type="EMBL" id="CACVAQ010000400">
    <property type="protein sequence ID" value="CAA6827399.1"/>
    <property type="molecule type" value="Genomic_DNA"/>
</dbReference>
<dbReference type="PANTHER" id="PTHR31793:SF27">
    <property type="entry name" value="NOVEL THIOESTERASE SUPERFAMILY DOMAIN AND SAPOSIN A-TYPE DOMAIN CONTAINING PROTEIN (0610012H03RIK)"/>
    <property type="match status" value="1"/>
</dbReference>
<accession>A0A6S6UJ62</accession>
<evidence type="ECO:0000256" key="1">
    <source>
        <dbReference type="ARBA" id="ARBA00005953"/>
    </source>
</evidence>
<evidence type="ECO:0000313" key="3">
    <source>
        <dbReference type="EMBL" id="CAA6827399.1"/>
    </source>
</evidence>
<reference evidence="3" key="1">
    <citation type="submission" date="2020-01" db="EMBL/GenBank/DDBJ databases">
        <authorList>
            <person name="Meier V. D."/>
            <person name="Meier V D."/>
        </authorList>
    </citation>
    <scope>NUCLEOTIDE SEQUENCE</scope>
    <source>
        <strain evidence="3">HLG_WM_MAG_10</strain>
    </source>
</reference>
<protein>
    <submittedName>
        <fullName evidence="3">Acyl-CoA thioesterase FadM</fullName>
    </submittedName>
</protein>
<dbReference type="PANTHER" id="PTHR31793">
    <property type="entry name" value="4-HYDROXYBENZOYL-COA THIOESTERASE FAMILY MEMBER"/>
    <property type="match status" value="1"/>
</dbReference>
<dbReference type="Gene3D" id="3.10.129.10">
    <property type="entry name" value="Hotdog Thioesterase"/>
    <property type="match status" value="1"/>
</dbReference>